<reference evidence="4 5" key="1">
    <citation type="submission" date="2018-06" db="EMBL/GenBank/DDBJ databases">
        <authorList>
            <consortium name="Pathogen Informatics"/>
            <person name="Doyle S."/>
        </authorList>
    </citation>
    <scope>NUCLEOTIDE SEQUENCE [LARGE SCALE GENOMIC DNA]</scope>
    <source>
        <strain evidence="4 5">NCTC10529</strain>
    </source>
</reference>
<evidence type="ECO:0000259" key="3">
    <source>
        <dbReference type="Pfam" id="PF14341"/>
    </source>
</evidence>
<dbReference type="Proteomes" id="UP000248598">
    <property type="component" value="Chromosome 1"/>
</dbReference>
<evidence type="ECO:0000259" key="2">
    <source>
        <dbReference type="Pfam" id="PF13681"/>
    </source>
</evidence>
<organism evidence="4 5">
    <name type="scientific">Kingella kingae</name>
    <dbReference type="NCBI Taxonomy" id="504"/>
    <lineage>
        <taxon>Bacteria</taxon>
        <taxon>Pseudomonadati</taxon>
        <taxon>Pseudomonadota</taxon>
        <taxon>Betaproteobacteria</taxon>
        <taxon>Neisseriales</taxon>
        <taxon>Neisseriaceae</taxon>
        <taxon>Kingella</taxon>
    </lineage>
</organism>
<dbReference type="Pfam" id="PF14341">
    <property type="entry name" value="PilX_N"/>
    <property type="match status" value="1"/>
</dbReference>
<keyword evidence="1" id="KW-1133">Transmembrane helix</keyword>
<protein>
    <submittedName>
        <fullName evidence="4">Tfp pilus assembly protein PilX</fullName>
    </submittedName>
</protein>
<dbReference type="RefSeq" id="WP_003786044.1">
    <property type="nucleotide sequence ID" value="NZ_CP045141.1"/>
</dbReference>
<feature type="transmembrane region" description="Helical" evidence="1">
    <location>
        <begin position="12"/>
        <end position="31"/>
    </location>
</feature>
<dbReference type="InterPro" id="IPR025746">
    <property type="entry name" value="PilX_N_dom"/>
</dbReference>
<dbReference type="AlphaFoldDB" id="A0AAX2J3V8"/>
<evidence type="ECO:0000313" key="5">
    <source>
        <dbReference type="Proteomes" id="UP000248598"/>
    </source>
</evidence>
<keyword evidence="1" id="KW-0812">Transmembrane</keyword>
<gene>
    <name evidence="4" type="ORF">NCTC10529_01296</name>
</gene>
<keyword evidence="1" id="KW-0472">Membrane</keyword>
<name>A0AAX2J3V8_KINKI</name>
<dbReference type="EMBL" id="LS483426">
    <property type="protein sequence ID" value="SQH25101.1"/>
    <property type="molecule type" value="Genomic_DNA"/>
</dbReference>
<proteinExistence type="predicted"/>
<evidence type="ECO:0000256" key="1">
    <source>
        <dbReference type="SAM" id="Phobius"/>
    </source>
</evidence>
<feature type="domain" description="Type 4 fimbrial biogenesis protein PilX N-terminal" evidence="3">
    <location>
        <begin position="11"/>
        <end position="61"/>
    </location>
</feature>
<dbReference type="InterPro" id="IPR025205">
    <property type="entry name" value="PilX/PilW_C"/>
</dbReference>
<feature type="domain" description="PilX/PilW C-terminal" evidence="2">
    <location>
        <begin position="117"/>
        <end position="198"/>
    </location>
</feature>
<evidence type="ECO:0000313" key="4">
    <source>
        <dbReference type="EMBL" id="SQH25101.1"/>
    </source>
</evidence>
<dbReference type="Pfam" id="PF13681">
    <property type="entry name" value="PilX"/>
    <property type="match status" value="1"/>
</dbReference>
<sequence>MKNIISRNQQQGFSLFFVMILMLVIAFLVIVTSQSSVTEMRMSTNEADRKYALSLAETGLRDGEYFIKNVVDKQTETIFTAGCKDGLCLPVKGSYSDGHANAPFKFDKSASSDYQAWTRCASGTASTNPDSCTGKTVLDDGCGNTCKTTNDKKTHYVIEYLGVRTDLNSSGTEYDHFRITSRARGQNKDTVVTLQSYVELLR</sequence>
<dbReference type="GeneID" id="93262579"/>
<dbReference type="KEGG" id="kki:KKKWG1_1250"/>
<accession>A0AAX2J3V8</accession>